<proteinExistence type="predicted"/>
<sequence>MPRDDIGRGLASFAKGYATGIRKRGLLRPRRWTPTTKEEWEKAERFKAGVREEAVMAKEERAAFRKTRKQPTYNEAIRQFRAGQRTREDVTRLFPRKDVEKDLFEIDVRG</sequence>
<name>X0V4Q9_9ZZZZ</name>
<protein>
    <submittedName>
        <fullName evidence="1">Uncharacterized protein</fullName>
    </submittedName>
</protein>
<feature type="non-terminal residue" evidence="1">
    <location>
        <position position="110"/>
    </location>
</feature>
<evidence type="ECO:0000313" key="1">
    <source>
        <dbReference type="EMBL" id="GAG07453.1"/>
    </source>
</evidence>
<accession>X0V4Q9</accession>
<reference evidence="1" key="1">
    <citation type="journal article" date="2014" name="Front. Microbiol.">
        <title>High frequency of phylogenetically diverse reductive dehalogenase-homologous genes in deep subseafloor sedimentary metagenomes.</title>
        <authorList>
            <person name="Kawai M."/>
            <person name="Futagami T."/>
            <person name="Toyoda A."/>
            <person name="Takaki Y."/>
            <person name="Nishi S."/>
            <person name="Hori S."/>
            <person name="Arai W."/>
            <person name="Tsubouchi T."/>
            <person name="Morono Y."/>
            <person name="Uchiyama I."/>
            <person name="Ito T."/>
            <person name="Fujiyama A."/>
            <person name="Inagaki F."/>
            <person name="Takami H."/>
        </authorList>
    </citation>
    <scope>NUCLEOTIDE SEQUENCE</scope>
    <source>
        <strain evidence="1">Expedition CK06-06</strain>
    </source>
</reference>
<dbReference type="EMBL" id="BARS01024402">
    <property type="protein sequence ID" value="GAG07453.1"/>
    <property type="molecule type" value="Genomic_DNA"/>
</dbReference>
<organism evidence="1">
    <name type="scientific">marine sediment metagenome</name>
    <dbReference type="NCBI Taxonomy" id="412755"/>
    <lineage>
        <taxon>unclassified sequences</taxon>
        <taxon>metagenomes</taxon>
        <taxon>ecological metagenomes</taxon>
    </lineage>
</organism>
<comment type="caution">
    <text evidence="1">The sequence shown here is derived from an EMBL/GenBank/DDBJ whole genome shotgun (WGS) entry which is preliminary data.</text>
</comment>
<dbReference type="AlphaFoldDB" id="X0V4Q9"/>
<gene>
    <name evidence="1" type="ORF">S01H1_38739</name>
</gene>